<evidence type="ECO:0000313" key="3">
    <source>
        <dbReference type="EMBL" id="KAG2634226.1"/>
    </source>
</evidence>
<proteinExistence type="predicted"/>
<dbReference type="EMBL" id="CM029040">
    <property type="protein sequence ID" value="KAG2634226.1"/>
    <property type="molecule type" value="Genomic_DNA"/>
</dbReference>
<dbReference type="InterPro" id="IPR036397">
    <property type="entry name" value="RNaseH_sf"/>
</dbReference>
<keyword evidence="4" id="KW-1185">Reference proteome</keyword>
<dbReference type="InterPro" id="IPR056671">
    <property type="entry name" value="DUF7769"/>
</dbReference>
<dbReference type="Pfam" id="PF24964">
    <property type="entry name" value="DUF7769"/>
    <property type="match status" value="1"/>
</dbReference>
<dbReference type="AlphaFoldDB" id="A0A8T0VKT8"/>
<evidence type="ECO:0000259" key="2">
    <source>
        <dbReference type="Pfam" id="PF24964"/>
    </source>
</evidence>
<sequence>MPDVEDGTENIFEDFGSNIGQGSSSGTNISKRKQYSDDTKRAVYAMLLEGSVRGHLPEGLSLHVSLAMDVSLRCVQRIWKEGQKRGGIHAVINKRVGHCGRKRIELPMEAITAIPFQDRTTLEDLARRLGVSKSHVHRRLKEGKIERHSSAIKPFLTDENKKARVQHALNMLEPGTVPHQPVFKLMYNVIHADEKWYYRTKANQKYYCTPGEERPRRTCKSKSYIEKVMFFGGQSRPWLNDQNVCVFDGKIGIYAFVTTEPAKRKSPNRPRGTPITKPITSVTRDVIRRYLIDKMLPDIKAKWPAEGRHETIWIQQDNCRSHIPVDDPEFCAAAQADGWDIRLTCQPANSPDTNVLDLGLFAAIQALFQRSGMPKTIDEIVQKVEAAYWNFPVGRSNRVFLTLQGCLREILKEKGGQHYPVPHMKKATLERLGILPKTLSCDPTIVQEAIEFLASV</sequence>
<name>A0A8T0VKT8_PANVG</name>
<comment type="caution">
    <text evidence="3">The sequence shown here is derived from an EMBL/GenBank/DDBJ whole genome shotgun (WGS) entry which is preliminary data.</text>
</comment>
<evidence type="ECO:0000313" key="4">
    <source>
        <dbReference type="Proteomes" id="UP000823388"/>
    </source>
</evidence>
<reference evidence="3" key="1">
    <citation type="submission" date="2020-05" db="EMBL/GenBank/DDBJ databases">
        <title>WGS assembly of Panicum virgatum.</title>
        <authorList>
            <person name="Lovell J.T."/>
            <person name="Jenkins J."/>
            <person name="Shu S."/>
            <person name="Juenger T.E."/>
            <person name="Schmutz J."/>
        </authorList>
    </citation>
    <scope>NUCLEOTIDE SEQUENCE</scope>
    <source>
        <strain evidence="3">AP13</strain>
    </source>
</reference>
<dbReference type="Gene3D" id="3.30.420.10">
    <property type="entry name" value="Ribonuclease H-like superfamily/Ribonuclease H"/>
    <property type="match status" value="1"/>
</dbReference>
<feature type="compositionally biased region" description="Polar residues" evidence="1">
    <location>
        <begin position="18"/>
        <end position="29"/>
    </location>
</feature>
<accession>A0A8T0VKT8</accession>
<gene>
    <name evidence="3" type="ORF">PVAP13_2NG155506</name>
</gene>
<feature type="region of interest" description="Disordered" evidence="1">
    <location>
        <begin position="12"/>
        <end position="34"/>
    </location>
</feature>
<dbReference type="PANTHER" id="PTHR47169:SF2">
    <property type="entry name" value="OS01G0541250 PROTEIN"/>
    <property type="match status" value="1"/>
</dbReference>
<feature type="domain" description="DUF7769" evidence="2">
    <location>
        <begin position="36"/>
        <end position="83"/>
    </location>
</feature>
<dbReference type="PANTHER" id="PTHR47169">
    <property type="entry name" value="OS01G0541250 PROTEIN"/>
    <property type="match status" value="1"/>
</dbReference>
<organism evidence="3 4">
    <name type="scientific">Panicum virgatum</name>
    <name type="common">Blackwell switchgrass</name>
    <dbReference type="NCBI Taxonomy" id="38727"/>
    <lineage>
        <taxon>Eukaryota</taxon>
        <taxon>Viridiplantae</taxon>
        <taxon>Streptophyta</taxon>
        <taxon>Embryophyta</taxon>
        <taxon>Tracheophyta</taxon>
        <taxon>Spermatophyta</taxon>
        <taxon>Magnoliopsida</taxon>
        <taxon>Liliopsida</taxon>
        <taxon>Poales</taxon>
        <taxon>Poaceae</taxon>
        <taxon>PACMAD clade</taxon>
        <taxon>Panicoideae</taxon>
        <taxon>Panicodae</taxon>
        <taxon>Paniceae</taxon>
        <taxon>Panicinae</taxon>
        <taxon>Panicum</taxon>
        <taxon>Panicum sect. Hiantes</taxon>
    </lineage>
</organism>
<dbReference type="GO" id="GO:0003676">
    <property type="term" value="F:nucleic acid binding"/>
    <property type="evidence" value="ECO:0007669"/>
    <property type="project" value="InterPro"/>
</dbReference>
<dbReference type="Proteomes" id="UP000823388">
    <property type="component" value="Chromosome 2N"/>
</dbReference>
<evidence type="ECO:0000256" key="1">
    <source>
        <dbReference type="SAM" id="MobiDB-lite"/>
    </source>
</evidence>
<protein>
    <recommendedName>
        <fullName evidence="2">DUF7769 domain-containing protein</fullName>
    </recommendedName>
</protein>